<evidence type="ECO:0000313" key="5">
    <source>
        <dbReference type="Proteomes" id="UP001151516"/>
    </source>
</evidence>
<protein>
    <recommendedName>
        <fullName evidence="2">AA9 family lytic polysaccharide monooxygenase</fullName>
        <ecNumber evidence="2">1.14.99.56</ecNumber>
    </recommendedName>
    <alternativeName>
        <fullName evidence="2">Endo-beta-1,4-glucanase</fullName>
    </alternativeName>
    <alternativeName>
        <fullName evidence="2">Glycosyl hydrolase 61 family protein</fullName>
    </alternativeName>
</protein>
<dbReference type="EC" id="1.14.99.56" evidence="2"/>
<proteinExistence type="predicted"/>
<reference evidence="4" key="1">
    <citation type="submission" date="2022-07" db="EMBL/GenBank/DDBJ databases">
        <title>Phylogenomic reconstructions and comparative analyses of Kickxellomycotina fungi.</title>
        <authorList>
            <person name="Reynolds N.K."/>
            <person name="Stajich J.E."/>
            <person name="Barry K."/>
            <person name="Grigoriev I.V."/>
            <person name="Crous P."/>
            <person name="Smith M.E."/>
        </authorList>
    </citation>
    <scope>NUCLEOTIDE SEQUENCE</scope>
    <source>
        <strain evidence="4">CBS 109367</strain>
    </source>
</reference>
<dbReference type="Gene3D" id="2.70.50.70">
    <property type="match status" value="1"/>
</dbReference>
<dbReference type="GO" id="GO:0030248">
    <property type="term" value="F:cellulose binding"/>
    <property type="evidence" value="ECO:0007669"/>
    <property type="project" value="UniProtKB-UniRule"/>
</dbReference>
<keyword evidence="2" id="KW-0964">Secreted</keyword>
<dbReference type="InterPro" id="IPR049892">
    <property type="entry name" value="AA9"/>
</dbReference>
<dbReference type="PANTHER" id="PTHR33353">
    <property type="entry name" value="PUTATIVE (AFU_ORTHOLOGUE AFUA_1G12560)-RELATED"/>
    <property type="match status" value="1"/>
</dbReference>
<sequence length="221" mass="23988">MPANPSKPVLDVKSPELMCRAGNFTLGAQKALEVTSNDVLYLSFDLDNRSANPTPLMKDKNIWGPCAVFMAPAKPVNGVHKWFKIYEYVGDAGAWCSEKIISNDGILAVPMKQFLKSDTYLLRAEVIGLNMAEKTNTQDPLMGPQFYPSCGLIKYTNADGSVMPNGVPVGVPFPGYYKEGHAALKLDIMTTTALSYISKMALLGPPEYDPPAIAHDGSNIV</sequence>
<accession>A0A9W8GG30</accession>
<comment type="subcellular location">
    <subcellularLocation>
        <location evidence="2">Secreted</location>
    </subcellularLocation>
</comment>
<comment type="domain">
    <text evidence="2">Has a modular structure: an endo-beta-1,4-glucanase catalytic module at the N-terminus, a linker rich in serines and threonines, and a C-terminal carbohydrate-binding module (CBM).</text>
</comment>
<comment type="catalytic activity">
    <reaction evidence="2">
        <text>[(1-&gt;4)-beta-D-glucosyl]n+m + reduced acceptor + O2 = 4-dehydro-beta-D-glucosyl-[(1-&gt;4)-beta-D-glucosyl]n-1 + [(1-&gt;4)-beta-D-glucosyl]m + acceptor + H2O.</text>
        <dbReference type="EC" id="1.14.99.56"/>
    </reaction>
</comment>
<dbReference type="AlphaFoldDB" id="A0A9W8GG30"/>
<comment type="caution">
    <text evidence="4">The sequence shown here is derived from an EMBL/GenBank/DDBJ whole genome shotgun (WGS) entry which is preliminary data.</text>
</comment>
<dbReference type="InterPro" id="IPR005103">
    <property type="entry name" value="AA9_LPMO"/>
</dbReference>
<keyword evidence="5" id="KW-1185">Reference proteome</keyword>
<dbReference type="OrthoDB" id="5558646at2759"/>
<keyword evidence="1 2" id="KW-1015">Disulfide bond</keyword>
<evidence type="ECO:0000256" key="2">
    <source>
        <dbReference type="RuleBase" id="RU368122"/>
    </source>
</evidence>
<dbReference type="Pfam" id="PF03443">
    <property type="entry name" value="AA9"/>
    <property type="match status" value="1"/>
</dbReference>
<name>A0A9W8GG30_9FUNG</name>
<dbReference type="PANTHER" id="PTHR33353:SF32">
    <property type="entry name" value="ENDO-BETA-1,4-GLUCANASE D"/>
    <property type="match status" value="1"/>
</dbReference>
<dbReference type="GO" id="GO:0030245">
    <property type="term" value="P:cellulose catabolic process"/>
    <property type="evidence" value="ECO:0007669"/>
    <property type="project" value="UniProtKB-UniRule"/>
</dbReference>
<evidence type="ECO:0000256" key="1">
    <source>
        <dbReference type="ARBA" id="ARBA00023157"/>
    </source>
</evidence>
<dbReference type="EMBL" id="JANBTX010000162">
    <property type="protein sequence ID" value="KAJ2685257.1"/>
    <property type="molecule type" value="Genomic_DNA"/>
</dbReference>
<gene>
    <name evidence="4" type="ORF">IWW39_004384</name>
</gene>
<keyword evidence="2" id="KW-0624">Polysaccharide degradation</keyword>
<dbReference type="GO" id="GO:0005576">
    <property type="term" value="C:extracellular region"/>
    <property type="evidence" value="ECO:0007669"/>
    <property type="project" value="UniProtKB-SubCell"/>
</dbReference>
<dbReference type="GO" id="GO:0008810">
    <property type="term" value="F:cellulase activity"/>
    <property type="evidence" value="ECO:0007669"/>
    <property type="project" value="UniProtKB-UniRule"/>
</dbReference>
<feature type="domain" description="Auxiliary Activity family 9 catalytic" evidence="3">
    <location>
        <begin position="6"/>
        <end position="191"/>
    </location>
</feature>
<evidence type="ECO:0000259" key="3">
    <source>
        <dbReference type="Pfam" id="PF03443"/>
    </source>
</evidence>
<organism evidence="4 5">
    <name type="scientific">Coemansia spiralis</name>
    <dbReference type="NCBI Taxonomy" id="417178"/>
    <lineage>
        <taxon>Eukaryota</taxon>
        <taxon>Fungi</taxon>
        <taxon>Fungi incertae sedis</taxon>
        <taxon>Zoopagomycota</taxon>
        <taxon>Kickxellomycotina</taxon>
        <taxon>Kickxellomycetes</taxon>
        <taxon>Kickxellales</taxon>
        <taxon>Kickxellaceae</taxon>
        <taxon>Coemansia</taxon>
    </lineage>
</organism>
<keyword evidence="2" id="KW-0136">Cellulose degradation</keyword>
<evidence type="ECO:0000313" key="4">
    <source>
        <dbReference type="EMBL" id="KAJ2685257.1"/>
    </source>
</evidence>
<comment type="function">
    <text evidence="2">Lytic polysaccharide monooxygenase (LMPO) that depolymerizes crystalline and amorphous polysaccharides via the oxidation of scissile alpha- or beta-(1-4)-glycosidic bonds, yielding C1 and/or C4 oxidation products. Catalysis by LPMOs requires the reduction of the active-site copper from Cu(II) to Cu(I) by a reducing agent and H(2)O(2) or O(2) as a cosubstrate.</text>
</comment>
<keyword evidence="2" id="KW-0119">Carbohydrate metabolism</keyword>
<dbReference type="Proteomes" id="UP001151516">
    <property type="component" value="Unassembled WGS sequence"/>
</dbReference>